<keyword evidence="2" id="KW-1185">Reference proteome</keyword>
<dbReference type="RefSeq" id="WP_195896269.1">
    <property type="nucleotide sequence ID" value="NZ_JADOGI010000043.1"/>
</dbReference>
<dbReference type="EMBL" id="JADOGI010000043">
    <property type="protein sequence ID" value="MBF8187303.1"/>
    <property type="molecule type" value="Genomic_DNA"/>
</dbReference>
<accession>A0A931A8T7</accession>
<dbReference type="Proteomes" id="UP000605361">
    <property type="component" value="Unassembled WGS sequence"/>
</dbReference>
<evidence type="ECO:0000313" key="1">
    <source>
        <dbReference type="EMBL" id="MBF8187303.1"/>
    </source>
</evidence>
<sequence>MADLTVGELVAYASVDNKSFDSGLSHIERGLKAVTGSAAASTGRMEKAVASGFDRMLHDVQSTLGDVAREAGRSGQASGTAFSRSLDAALDGVDQVAGRAGRDAGTSFIDEAREALSYGELDAEIDLDIAAALAAAETVDRALEDLDDRRVRVDVDTDSAMSMIGDLTEAAGGLGGKLNDAISVIGGSGPGQVAILSGALMALPTVAGLAAAGIVTAVGGALATVGIKAAANADVVRHAWSELGSDLKAELGDVAEPLEGSLVRAADVAEQAFQRLKPSLARVFEDLVPDLDNFIAKVGDGVGSLGPTLEKLGDSFGTVLSELGDRMPTIIDNVGDSLEIVAQILDDDPTLLADALEDATALMKMGGEVLAWADDISAALTLPFNAEGASNKLWEAMFGASPEEIMEQKDQFSTIIGGIQEDLAAGAKAVAEAGSAGDEAAGGVRNFKDSLTELFEPARAALDAEIRLKEALEDAAQAARDTKISEVDRLRSVKDLTTAIADAATAENDRTGKTDAAGKAFADQLPQLVQWAGKNDAARDAVAGLGNSLGVTIKRTDDGTIAVDKFGKAVITLPNGKEVKIDADTAAALAALATTQKGIDGLKDKTVTIFVKTEHQSDLSRQALRDANANAAGDIERYASGGVRAFAAGGRTSPGPHVATGPTILYGEGSDDEAFIPYASQHRSRAIDLLSEVASDFGLEVYGKAAAERVSSVAQAVGGASTQLSSGLDSAMTVMRDTLGDTGSLTSAIGDVGKVGESLVDGWTAGSAEIGATVGDMGATVSDAVIMMADETTASTHDLMVAVEELGAVVAATAKLTMASKGAPGMIAGHGPELTMAPLPKPKGLVEGHYGRDGAEGFVSRGGMGLTRNGGGGSGGVTVNIENATVREDADIPKIGSTIGFNVLAQGMA</sequence>
<comment type="caution">
    <text evidence="1">The sequence shown here is derived from an EMBL/GenBank/DDBJ whole genome shotgun (WGS) entry which is preliminary data.</text>
</comment>
<name>A0A931A8T7_9ACTN</name>
<dbReference type="AlphaFoldDB" id="A0A931A8T7"/>
<protein>
    <submittedName>
        <fullName evidence="1">Uncharacterized protein</fullName>
    </submittedName>
</protein>
<gene>
    <name evidence="1" type="ORF">ITP53_16500</name>
</gene>
<proteinExistence type="predicted"/>
<reference evidence="1" key="1">
    <citation type="submission" date="2020-11" db="EMBL/GenBank/DDBJ databases">
        <title>Whole-genome analyses of Nonomuraea sp. K274.</title>
        <authorList>
            <person name="Veyisoglu A."/>
        </authorList>
    </citation>
    <scope>NUCLEOTIDE SEQUENCE</scope>
    <source>
        <strain evidence="1">K274</strain>
    </source>
</reference>
<organism evidence="1 2">
    <name type="scientific">Nonomuraea cypriaca</name>
    <dbReference type="NCBI Taxonomy" id="1187855"/>
    <lineage>
        <taxon>Bacteria</taxon>
        <taxon>Bacillati</taxon>
        <taxon>Actinomycetota</taxon>
        <taxon>Actinomycetes</taxon>
        <taxon>Streptosporangiales</taxon>
        <taxon>Streptosporangiaceae</taxon>
        <taxon>Nonomuraea</taxon>
    </lineage>
</organism>
<evidence type="ECO:0000313" key="2">
    <source>
        <dbReference type="Proteomes" id="UP000605361"/>
    </source>
</evidence>